<evidence type="ECO:0000313" key="1">
    <source>
        <dbReference type="EMBL" id="MFD2615010.1"/>
    </source>
</evidence>
<evidence type="ECO:0000313" key="2">
    <source>
        <dbReference type="Proteomes" id="UP001597541"/>
    </source>
</evidence>
<organism evidence="1 2">
    <name type="scientific">Paenibacillus gansuensis</name>
    <dbReference type="NCBI Taxonomy" id="306542"/>
    <lineage>
        <taxon>Bacteria</taxon>
        <taxon>Bacillati</taxon>
        <taxon>Bacillota</taxon>
        <taxon>Bacilli</taxon>
        <taxon>Bacillales</taxon>
        <taxon>Paenibacillaceae</taxon>
        <taxon>Paenibacillus</taxon>
    </lineage>
</organism>
<dbReference type="RefSeq" id="WP_377606470.1">
    <property type="nucleotide sequence ID" value="NZ_JBHUME010000015.1"/>
</dbReference>
<evidence type="ECO:0008006" key="3">
    <source>
        <dbReference type="Google" id="ProtNLM"/>
    </source>
</evidence>
<protein>
    <recommendedName>
        <fullName evidence="3">Spore coat protein</fullName>
    </recommendedName>
</protein>
<sequence>MNMQQHKPITAKELEYLVDSMSNEDLLMKQCTAAAFSTQNQNVRSACLHMLDLHQQHYHTLMNTLQQHYQMAPTQPQQ</sequence>
<comment type="caution">
    <text evidence="1">The sequence shown here is derived from an EMBL/GenBank/DDBJ whole genome shotgun (WGS) entry which is preliminary data.</text>
</comment>
<dbReference type="EMBL" id="JBHUME010000015">
    <property type="protein sequence ID" value="MFD2615010.1"/>
    <property type="molecule type" value="Genomic_DNA"/>
</dbReference>
<keyword evidence="2" id="KW-1185">Reference proteome</keyword>
<reference evidence="2" key="1">
    <citation type="journal article" date="2019" name="Int. J. Syst. Evol. Microbiol.">
        <title>The Global Catalogue of Microorganisms (GCM) 10K type strain sequencing project: providing services to taxonomists for standard genome sequencing and annotation.</title>
        <authorList>
            <consortium name="The Broad Institute Genomics Platform"/>
            <consortium name="The Broad Institute Genome Sequencing Center for Infectious Disease"/>
            <person name="Wu L."/>
            <person name="Ma J."/>
        </authorList>
    </citation>
    <scope>NUCLEOTIDE SEQUENCE [LARGE SCALE GENOMIC DNA]</scope>
    <source>
        <strain evidence="2">KCTC 3950</strain>
    </source>
</reference>
<accession>A0ABW5PJK1</accession>
<dbReference type="Proteomes" id="UP001597541">
    <property type="component" value="Unassembled WGS sequence"/>
</dbReference>
<gene>
    <name evidence="1" type="ORF">ACFSUF_21570</name>
</gene>
<proteinExistence type="predicted"/>
<name>A0ABW5PJK1_9BACL</name>